<feature type="transmembrane region" description="Helical" evidence="1">
    <location>
        <begin position="12"/>
        <end position="36"/>
    </location>
</feature>
<dbReference type="Proteomes" id="UP000018888">
    <property type="component" value="Unassembled WGS sequence"/>
</dbReference>
<gene>
    <name evidence="2" type="ORF">GLOIN_2v1712108</name>
</gene>
<organism evidence="2 3">
    <name type="scientific">Rhizophagus irregularis (strain DAOM 181602 / DAOM 197198 / MUCL 43194)</name>
    <name type="common">Arbuscular mycorrhizal fungus</name>
    <name type="synonym">Glomus intraradices</name>
    <dbReference type="NCBI Taxonomy" id="747089"/>
    <lineage>
        <taxon>Eukaryota</taxon>
        <taxon>Fungi</taxon>
        <taxon>Fungi incertae sedis</taxon>
        <taxon>Mucoromycota</taxon>
        <taxon>Glomeromycotina</taxon>
        <taxon>Glomeromycetes</taxon>
        <taxon>Glomerales</taxon>
        <taxon>Glomeraceae</taxon>
        <taxon>Rhizophagus</taxon>
    </lineage>
</organism>
<keyword evidence="1" id="KW-0812">Transmembrane</keyword>
<comment type="caution">
    <text evidence="2">The sequence shown here is derived from an EMBL/GenBank/DDBJ whole genome shotgun (WGS) entry which is preliminary data.</text>
</comment>
<dbReference type="AlphaFoldDB" id="A0A2P4P590"/>
<proteinExistence type="predicted"/>
<dbReference type="EMBL" id="AUPC02000384">
    <property type="protein sequence ID" value="POG60543.1"/>
    <property type="molecule type" value="Genomic_DNA"/>
</dbReference>
<reference evidence="2 3" key="1">
    <citation type="journal article" date="2013" name="Proc. Natl. Acad. Sci. U.S.A.">
        <title>Genome of an arbuscular mycorrhizal fungus provides insight into the oldest plant symbiosis.</title>
        <authorList>
            <person name="Tisserant E."/>
            <person name="Malbreil M."/>
            <person name="Kuo A."/>
            <person name="Kohler A."/>
            <person name="Symeonidi A."/>
            <person name="Balestrini R."/>
            <person name="Charron P."/>
            <person name="Duensing N."/>
            <person name="Frei Dit Frey N."/>
            <person name="Gianinazzi-Pearson V."/>
            <person name="Gilbert L.B."/>
            <person name="Handa Y."/>
            <person name="Herr J.R."/>
            <person name="Hijri M."/>
            <person name="Koul R."/>
            <person name="Kawaguchi M."/>
            <person name="Krajinski F."/>
            <person name="Lammers P.J."/>
            <person name="Masclaux F.G."/>
            <person name="Murat C."/>
            <person name="Morin E."/>
            <person name="Ndikumana S."/>
            <person name="Pagni M."/>
            <person name="Petitpierre D."/>
            <person name="Requena N."/>
            <person name="Rosikiewicz P."/>
            <person name="Riley R."/>
            <person name="Saito K."/>
            <person name="San Clemente H."/>
            <person name="Shapiro H."/>
            <person name="van Tuinen D."/>
            <person name="Becard G."/>
            <person name="Bonfante P."/>
            <person name="Paszkowski U."/>
            <person name="Shachar-Hill Y.Y."/>
            <person name="Tuskan G.A."/>
            <person name="Young P.W."/>
            <person name="Sanders I.R."/>
            <person name="Henrissat B."/>
            <person name="Rensing S.A."/>
            <person name="Grigoriev I.V."/>
            <person name="Corradi N."/>
            <person name="Roux C."/>
            <person name="Martin F."/>
        </authorList>
    </citation>
    <scope>NUCLEOTIDE SEQUENCE [LARGE SCALE GENOMIC DNA]</scope>
    <source>
        <strain evidence="2 3">DAOM 197198</strain>
    </source>
</reference>
<keyword evidence="3" id="KW-1185">Reference proteome</keyword>
<keyword evidence="1" id="KW-0472">Membrane</keyword>
<evidence type="ECO:0000313" key="2">
    <source>
        <dbReference type="EMBL" id="POG60543.1"/>
    </source>
</evidence>
<evidence type="ECO:0000256" key="1">
    <source>
        <dbReference type="SAM" id="Phobius"/>
    </source>
</evidence>
<reference evidence="2 3" key="2">
    <citation type="journal article" date="2018" name="New Phytol.">
        <title>High intraspecific genome diversity in the model arbuscular mycorrhizal symbiont Rhizophagus irregularis.</title>
        <authorList>
            <person name="Chen E.C.H."/>
            <person name="Morin E."/>
            <person name="Beaudet D."/>
            <person name="Noel J."/>
            <person name="Yildirir G."/>
            <person name="Ndikumana S."/>
            <person name="Charron P."/>
            <person name="St-Onge C."/>
            <person name="Giorgi J."/>
            <person name="Kruger M."/>
            <person name="Marton T."/>
            <person name="Ropars J."/>
            <person name="Grigoriev I.V."/>
            <person name="Hainaut M."/>
            <person name="Henrissat B."/>
            <person name="Roux C."/>
            <person name="Martin F."/>
            <person name="Corradi N."/>
        </authorList>
    </citation>
    <scope>NUCLEOTIDE SEQUENCE [LARGE SCALE GENOMIC DNA]</scope>
    <source>
        <strain evidence="2 3">DAOM 197198</strain>
    </source>
</reference>
<keyword evidence="1" id="KW-1133">Transmembrane helix</keyword>
<accession>A0A2P4P590</accession>
<sequence>MFQCFTRISYPIQIFINILPFNYFFLQCATFAPIYFQVKIIKSKYNIFNLQSIFMFFLIHGNSVCPNKFEKWFSFIRKFTFINWI</sequence>
<name>A0A2P4P590_RHIID</name>
<evidence type="ECO:0000313" key="3">
    <source>
        <dbReference type="Proteomes" id="UP000018888"/>
    </source>
</evidence>
<protein>
    <submittedName>
        <fullName evidence="2">Uncharacterized protein</fullName>
    </submittedName>
</protein>